<evidence type="ECO:0000256" key="1">
    <source>
        <dbReference type="SAM" id="MobiDB-lite"/>
    </source>
</evidence>
<evidence type="ECO:0000313" key="2">
    <source>
        <dbReference type="EMBL" id="GJT58423.1"/>
    </source>
</evidence>
<name>A0ABQ5F521_9ASTR</name>
<reference evidence="2" key="2">
    <citation type="submission" date="2022-01" db="EMBL/GenBank/DDBJ databases">
        <authorList>
            <person name="Yamashiro T."/>
            <person name="Shiraishi A."/>
            <person name="Satake H."/>
            <person name="Nakayama K."/>
        </authorList>
    </citation>
    <scope>NUCLEOTIDE SEQUENCE</scope>
</reference>
<gene>
    <name evidence="2" type="ORF">Tco_1001956</name>
</gene>
<organism evidence="2 3">
    <name type="scientific">Tanacetum coccineum</name>
    <dbReference type="NCBI Taxonomy" id="301880"/>
    <lineage>
        <taxon>Eukaryota</taxon>
        <taxon>Viridiplantae</taxon>
        <taxon>Streptophyta</taxon>
        <taxon>Embryophyta</taxon>
        <taxon>Tracheophyta</taxon>
        <taxon>Spermatophyta</taxon>
        <taxon>Magnoliopsida</taxon>
        <taxon>eudicotyledons</taxon>
        <taxon>Gunneridae</taxon>
        <taxon>Pentapetalae</taxon>
        <taxon>asterids</taxon>
        <taxon>campanulids</taxon>
        <taxon>Asterales</taxon>
        <taxon>Asteraceae</taxon>
        <taxon>Asteroideae</taxon>
        <taxon>Anthemideae</taxon>
        <taxon>Anthemidinae</taxon>
        <taxon>Tanacetum</taxon>
    </lineage>
</organism>
<evidence type="ECO:0000313" key="3">
    <source>
        <dbReference type="Proteomes" id="UP001151760"/>
    </source>
</evidence>
<reference evidence="2" key="1">
    <citation type="journal article" date="2022" name="Int. J. Mol. Sci.">
        <title>Draft Genome of Tanacetum Coccineum: Genomic Comparison of Closely Related Tanacetum-Family Plants.</title>
        <authorList>
            <person name="Yamashiro T."/>
            <person name="Shiraishi A."/>
            <person name="Nakayama K."/>
            <person name="Satake H."/>
        </authorList>
    </citation>
    <scope>NUCLEOTIDE SEQUENCE</scope>
</reference>
<feature type="region of interest" description="Disordered" evidence="1">
    <location>
        <begin position="45"/>
        <end position="73"/>
    </location>
</feature>
<comment type="caution">
    <text evidence="2">The sequence shown here is derived from an EMBL/GenBank/DDBJ whole genome shotgun (WGS) entry which is preliminary data.</text>
</comment>
<proteinExistence type="predicted"/>
<dbReference type="Proteomes" id="UP001151760">
    <property type="component" value="Unassembled WGS sequence"/>
</dbReference>
<sequence>MRGPYAICRAFDSIPQYISKQISTAIVPLARFTFYERVMDPLDISRNPTKEKGKRVASPSITSSSSSSSNDNGVCTILSRFIEEIYSTMSSRCFYSNMRSTDPPYGRSVVVTMSLSFRQDKDSQWTPLQHFCFEKKGEEREV</sequence>
<dbReference type="EMBL" id="BQNB010017018">
    <property type="protein sequence ID" value="GJT58423.1"/>
    <property type="molecule type" value="Genomic_DNA"/>
</dbReference>
<protein>
    <submittedName>
        <fullName evidence="2">Uncharacterized protein</fullName>
    </submittedName>
</protein>
<feature type="compositionally biased region" description="Low complexity" evidence="1">
    <location>
        <begin position="58"/>
        <end position="69"/>
    </location>
</feature>
<accession>A0ABQ5F521</accession>
<keyword evidence="3" id="KW-1185">Reference proteome</keyword>